<name>Q23EE9_TETTS</name>
<dbReference type="GeneID" id="7824999"/>
<evidence type="ECO:0000313" key="2">
    <source>
        <dbReference type="EMBL" id="EAR94908.2"/>
    </source>
</evidence>
<reference evidence="3" key="1">
    <citation type="journal article" date="2006" name="PLoS Biol.">
        <title>Macronuclear genome sequence of the ciliate Tetrahymena thermophila, a model eukaryote.</title>
        <authorList>
            <person name="Eisen J.A."/>
            <person name="Coyne R.S."/>
            <person name="Wu M."/>
            <person name="Wu D."/>
            <person name="Thiagarajan M."/>
            <person name="Wortman J.R."/>
            <person name="Badger J.H."/>
            <person name="Ren Q."/>
            <person name="Amedeo P."/>
            <person name="Jones K.M."/>
            <person name="Tallon L.J."/>
            <person name="Delcher A.L."/>
            <person name="Salzberg S.L."/>
            <person name="Silva J.C."/>
            <person name="Haas B.J."/>
            <person name="Majoros W.H."/>
            <person name="Farzad M."/>
            <person name="Carlton J.M."/>
            <person name="Smith R.K. Jr."/>
            <person name="Garg J."/>
            <person name="Pearlman R.E."/>
            <person name="Karrer K.M."/>
            <person name="Sun L."/>
            <person name="Manning G."/>
            <person name="Elde N.C."/>
            <person name="Turkewitz A.P."/>
            <person name="Asai D.J."/>
            <person name="Wilkes D.E."/>
            <person name="Wang Y."/>
            <person name="Cai H."/>
            <person name="Collins K."/>
            <person name="Stewart B.A."/>
            <person name="Lee S.R."/>
            <person name="Wilamowska K."/>
            <person name="Weinberg Z."/>
            <person name="Ruzzo W.L."/>
            <person name="Wloga D."/>
            <person name="Gaertig J."/>
            <person name="Frankel J."/>
            <person name="Tsao C.-C."/>
            <person name="Gorovsky M.A."/>
            <person name="Keeling P.J."/>
            <person name="Waller R.F."/>
            <person name="Patron N.J."/>
            <person name="Cherry J.M."/>
            <person name="Stover N.A."/>
            <person name="Krieger C.J."/>
            <person name="del Toro C."/>
            <person name="Ryder H.F."/>
            <person name="Williamson S.C."/>
            <person name="Barbeau R.A."/>
            <person name="Hamilton E.P."/>
            <person name="Orias E."/>
        </authorList>
    </citation>
    <scope>NUCLEOTIDE SEQUENCE [LARGE SCALE GENOMIC DNA]</scope>
    <source>
        <strain evidence="3">SB210</strain>
    </source>
</reference>
<dbReference type="EMBL" id="GG662710">
    <property type="protein sequence ID" value="EAR94908.2"/>
    <property type="molecule type" value="Genomic_DNA"/>
</dbReference>
<protein>
    <submittedName>
        <fullName evidence="2">Transmembrane protein, putative</fullName>
    </submittedName>
</protein>
<evidence type="ECO:0000256" key="1">
    <source>
        <dbReference type="SAM" id="Phobius"/>
    </source>
</evidence>
<dbReference type="Proteomes" id="UP000009168">
    <property type="component" value="Unassembled WGS sequence"/>
</dbReference>
<organism evidence="2 3">
    <name type="scientific">Tetrahymena thermophila (strain SB210)</name>
    <dbReference type="NCBI Taxonomy" id="312017"/>
    <lineage>
        <taxon>Eukaryota</taxon>
        <taxon>Sar</taxon>
        <taxon>Alveolata</taxon>
        <taxon>Ciliophora</taxon>
        <taxon>Intramacronucleata</taxon>
        <taxon>Oligohymenophorea</taxon>
        <taxon>Hymenostomatida</taxon>
        <taxon>Tetrahymenina</taxon>
        <taxon>Tetrahymenidae</taxon>
        <taxon>Tetrahymena</taxon>
    </lineage>
</organism>
<keyword evidence="1" id="KW-0472">Membrane</keyword>
<keyword evidence="1" id="KW-1133">Transmembrane helix</keyword>
<dbReference type="HOGENOM" id="CLU_736705_0_0_1"/>
<dbReference type="RefSeq" id="XP_001015153.2">
    <property type="nucleotide sequence ID" value="XM_001015153.3"/>
</dbReference>
<dbReference type="InParanoid" id="Q23EE9"/>
<keyword evidence="3" id="KW-1185">Reference proteome</keyword>
<gene>
    <name evidence="2" type="ORF">TTHERM_01029900</name>
</gene>
<keyword evidence="1 2" id="KW-0812">Transmembrane</keyword>
<proteinExistence type="predicted"/>
<dbReference type="KEGG" id="tet:TTHERM_01029900"/>
<sequence length="398" mass="45621">MKQINKKINQLIIKRFQKLEIVMKIKLVLLALCIYLSAVLVKSKKLKPSCSYHATFYKTRIILTKILYHELYKDTQAKQLNDALQKQFLNSKPSIKSEDDLGVCSEYAGENSCCNINMVKLIDQAAFLKVKPLQQAKSAFQKFINIYKAQINENCHKNINDENILSNENLKILQENKQKQADCKVNFAKSISSFTRGVLCTMCAGVDQLEDYFNNNKQLKISPTSSQTFEKNTQEAIQCHEQIFNQANIELMVKELNSFYIQTDHTCGDVVVKNIKSIFKNHKIHSEDSEHRKTCRSDHVYGDNSHCENILQGNKDLESKTQRFLTFEDEYLNINRLLQETTDAVIDSNGVNIYKPSDTDQNIDESGDQIKPNFDGIDTNNSLSLISSIFICLVFLII</sequence>
<accession>Q23EE9</accession>
<feature type="transmembrane region" description="Helical" evidence="1">
    <location>
        <begin position="21"/>
        <end position="41"/>
    </location>
</feature>
<dbReference type="AlphaFoldDB" id="Q23EE9"/>
<evidence type="ECO:0000313" key="3">
    <source>
        <dbReference type="Proteomes" id="UP000009168"/>
    </source>
</evidence>